<dbReference type="Pfam" id="PF06985">
    <property type="entry name" value="HET"/>
    <property type="match status" value="1"/>
</dbReference>
<feature type="domain" description="Heterokaryon incompatibility" evidence="1">
    <location>
        <begin position="151"/>
        <end position="298"/>
    </location>
</feature>
<dbReference type="EMBL" id="KZ613534">
    <property type="protein sequence ID" value="PMD13246.1"/>
    <property type="molecule type" value="Genomic_DNA"/>
</dbReference>
<name>A0A2J6PH92_9HELO</name>
<reference evidence="2 3" key="1">
    <citation type="submission" date="2016-05" db="EMBL/GenBank/DDBJ databases">
        <title>A degradative enzymes factory behind the ericoid mycorrhizal symbiosis.</title>
        <authorList>
            <consortium name="DOE Joint Genome Institute"/>
            <person name="Martino E."/>
            <person name="Morin E."/>
            <person name="Grelet G."/>
            <person name="Kuo A."/>
            <person name="Kohler A."/>
            <person name="Daghino S."/>
            <person name="Barry K."/>
            <person name="Choi C."/>
            <person name="Cichocki N."/>
            <person name="Clum A."/>
            <person name="Copeland A."/>
            <person name="Hainaut M."/>
            <person name="Haridas S."/>
            <person name="Labutti K."/>
            <person name="Lindquist E."/>
            <person name="Lipzen A."/>
            <person name="Khouja H.-R."/>
            <person name="Murat C."/>
            <person name="Ohm R."/>
            <person name="Olson A."/>
            <person name="Spatafora J."/>
            <person name="Veneault-Fourrey C."/>
            <person name="Henrissat B."/>
            <person name="Grigoriev I."/>
            <person name="Martin F."/>
            <person name="Perotto S."/>
        </authorList>
    </citation>
    <scope>NUCLEOTIDE SEQUENCE [LARGE SCALE GENOMIC DNA]</scope>
    <source>
        <strain evidence="2 3">UAMH 7357</strain>
    </source>
</reference>
<sequence>MRKNGCSLCKLVSAATLVVERTEDKIIDNDSKVRLRWEQYQSGERPGYYNLSYVGTNRELRSSGTVIAPVHKKNPLWSEQGFIRPVLQGQVNINQVMGWISACNAQHSDKCTGKAAQTGKPVKSVFPGLEVLRFIDVDKRCLVERHDTPSYITLSYVWGKASKFRLTGANKESLMNPDGFSHAWELLPRTIRDAVDFASRLGERLLWVDALCFIQDDPLDIQRGTAVMDVIYGNSILTIAAAGGKDADTGLAGVHPGSRVATQHIEAIRPGLSLGVYTYLDYLIKPTIYNSRAWTFQEQLLSRRALYFVNNQVFFRCQTGVFSENCVESRLDITQGLIWMGHYLDPTNSAYTKNAPASYRNLLCRYSKRELTYQSDILNAMAGIIRRFLSIRSMDYPFFEGIPGLAFDSFLLFERADAPLRRRVGFPSYSWTGWIGPIAFPQTVRGAGPDPFWASDEREWLQHHTWIVWHTRQPWGAISPIWDPSKYEKLGGQYDSYVGYPPTRHSFPDLGHQTLPTALDYSAMAVPQYPILQFWTVSVFYRVSDVNVSRGYASLVDREGKKCGTLAIDYYEEMDFFESGGPFEFILLSHSRHFWTDCLFDENPKWMTTGYHVMCLRWMEAVAERRGIGNVTSEAVSKSFTPGPSWKEIILA</sequence>
<protein>
    <submittedName>
        <fullName evidence="2">HET-domain-containing protein</fullName>
    </submittedName>
</protein>
<evidence type="ECO:0000313" key="2">
    <source>
        <dbReference type="EMBL" id="PMD13246.1"/>
    </source>
</evidence>
<keyword evidence="3" id="KW-1185">Reference proteome</keyword>
<dbReference type="InterPro" id="IPR010730">
    <property type="entry name" value="HET"/>
</dbReference>
<organism evidence="2 3">
    <name type="scientific">Hyaloscypha hepaticicola</name>
    <dbReference type="NCBI Taxonomy" id="2082293"/>
    <lineage>
        <taxon>Eukaryota</taxon>
        <taxon>Fungi</taxon>
        <taxon>Dikarya</taxon>
        <taxon>Ascomycota</taxon>
        <taxon>Pezizomycotina</taxon>
        <taxon>Leotiomycetes</taxon>
        <taxon>Helotiales</taxon>
        <taxon>Hyaloscyphaceae</taxon>
        <taxon>Hyaloscypha</taxon>
    </lineage>
</organism>
<dbReference type="PANTHER" id="PTHR33112:SF12">
    <property type="entry name" value="HETEROKARYON INCOMPATIBILITY DOMAIN-CONTAINING PROTEIN"/>
    <property type="match status" value="1"/>
</dbReference>
<evidence type="ECO:0000313" key="3">
    <source>
        <dbReference type="Proteomes" id="UP000235672"/>
    </source>
</evidence>
<dbReference type="OrthoDB" id="2958217at2759"/>
<gene>
    <name evidence="2" type="ORF">NA56DRAFT_585930</name>
</gene>
<dbReference type="STRING" id="1745343.A0A2J6PH92"/>
<proteinExistence type="predicted"/>
<evidence type="ECO:0000259" key="1">
    <source>
        <dbReference type="Pfam" id="PF06985"/>
    </source>
</evidence>
<dbReference type="Proteomes" id="UP000235672">
    <property type="component" value="Unassembled WGS sequence"/>
</dbReference>
<accession>A0A2J6PH92</accession>
<dbReference type="PANTHER" id="PTHR33112">
    <property type="entry name" value="DOMAIN PROTEIN, PUTATIVE-RELATED"/>
    <property type="match status" value="1"/>
</dbReference>
<dbReference type="AlphaFoldDB" id="A0A2J6PH92"/>